<accession>A0A0R2L3G6</accession>
<evidence type="ECO:0000256" key="4">
    <source>
        <dbReference type="PROSITE-ProRule" id="PRU00335"/>
    </source>
</evidence>
<dbReference type="RefSeq" id="WP_057809514.1">
    <property type="nucleotide sequence ID" value="NZ_BJUD01000047.1"/>
</dbReference>
<dbReference type="InterPro" id="IPR050109">
    <property type="entry name" value="HTH-type_TetR-like_transc_reg"/>
</dbReference>
<keyword evidence="3" id="KW-0804">Transcription</keyword>
<dbReference type="EMBL" id="BJUD01000047">
    <property type="protein sequence ID" value="GEK29349.1"/>
    <property type="molecule type" value="Genomic_DNA"/>
</dbReference>
<dbReference type="GO" id="GO:0003700">
    <property type="term" value="F:DNA-binding transcription factor activity"/>
    <property type="evidence" value="ECO:0007669"/>
    <property type="project" value="TreeGrafter"/>
</dbReference>
<dbReference type="Proteomes" id="UP000321429">
    <property type="component" value="Unassembled WGS sequence"/>
</dbReference>
<sequence length="195" mass="21824">MKLKSEALRQQILTAATTIIVNEGLTAVSTVKVAKAVKTPQSNIYSYFQNKEALLLAVFAAHQQRLIEALTSVLDETLSPKEKLHQLVTAMVQLGLAHPDTIRIILLFRQQPEWRPRLPKNSDSAFFTAIFTQFAQLQQQQIVKPYDASFLAEGVFSIITNYLIAIDAGELTTTALSQADLMTLVDDFLLMPDYR</sequence>
<dbReference type="PATRIC" id="fig|348151.3.peg.1343"/>
<evidence type="ECO:0000256" key="3">
    <source>
        <dbReference type="ARBA" id="ARBA00023163"/>
    </source>
</evidence>
<reference evidence="6 9" key="2">
    <citation type="submission" date="2019-07" db="EMBL/GenBank/DDBJ databases">
        <title>Whole genome shotgun sequence of Lactobacillus siliginis NBRC 101315.</title>
        <authorList>
            <person name="Hosoyama A."/>
            <person name="Uohara A."/>
            <person name="Ohji S."/>
            <person name="Ichikawa N."/>
        </authorList>
    </citation>
    <scope>NUCLEOTIDE SEQUENCE [LARGE SCALE GENOMIC DNA]</scope>
    <source>
        <strain evidence="6 9">NBRC 101315</strain>
    </source>
</reference>
<evidence type="ECO:0000259" key="5">
    <source>
        <dbReference type="PROSITE" id="PS50977"/>
    </source>
</evidence>
<keyword evidence="1" id="KW-0805">Transcription regulation</keyword>
<dbReference type="PROSITE" id="PS50977">
    <property type="entry name" value="HTH_TETR_2"/>
    <property type="match status" value="1"/>
</dbReference>
<dbReference type="PANTHER" id="PTHR30055">
    <property type="entry name" value="HTH-TYPE TRANSCRIPTIONAL REGULATOR RUTR"/>
    <property type="match status" value="1"/>
</dbReference>
<keyword evidence="2 4" id="KW-0238">DNA-binding</keyword>
<dbReference type="InterPro" id="IPR009057">
    <property type="entry name" value="Homeodomain-like_sf"/>
</dbReference>
<feature type="DNA-binding region" description="H-T-H motif" evidence="4">
    <location>
        <begin position="29"/>
        <end position="48"/>
    </location>
</feature>
<dbReference type="PANTHER" id="PTHR30055:SF234">
    <property type="entry name" value="HTH-TYPE TRANSCRIPTIONAL REGULATOR BETI"/>
    <property type="match status" value="1"/>
</dbReference>
<dbReference type="PRINTS" id="PR00455">
    <property type="entry name" value="HTHTETR"/>
</dbReference>
<dbReference type="EMBL" id="JQCB01000004">
    <property type="protein sequence ID" value="KRN96344.1"/>
    <property type="molecule type" value="Genomic_DNA"/>
</dbReference>
<dbReference type="STRING" id="348151.IV55_GL001306"/>
<dbReference type="Proteomes" id="UP000051139">
    <property type="component" value="Unassembled WGS sequence"/>
</dbReference>
<keyword evidence="8" id="KW-1185">Reference proteome</keyword>
<protein>
    <recommendedName>
        <fullName evidence="5">HTH tetR-type domain-containing protein</fullName>
    </recommendedName>
</protein>
<feature type="domain" description="HTH tetR-type" evidence="5">
    <location>
        <begin position="6"/>
        <end position="66"/>
    </location>
</feature>
<dbReference type="InterPro" id="IPR001647">
    <property type="entry name" value="HTH_TetR"/>
</dbReference>
<evidence type="ECO:0000313" key="6">
    <source>
        <dbReference type="EMBL" id="GEK29349.1"/>
    </source>
</evidence>
<gene>
    <name evidence="7" type="ORF">IV55_GL001306</name>
    <name evidence="6" type="ORF">LSI01_16600</name>
</gene>
<name>A0A0R2L3G6_9LACO</name>
<dbReference type="Gene3D" id="1.10.357.10">
    <property type="entry name" value="Tetracycline Repressor, domain 2"/>
    <property type="match status" value="1"/>
</dbReference>
<dbReference type="GO" id="GO:0000976">
    <property type="term" value="F:transcription cis-regulatory region binding"/>
    <property type="evidence" value="ECO:0007669"/>
    <property type="project" value="TreeGrafter"/>
</dbReference>
<evidence type="ECO:0000313" key="7">
    <source>
        <dbReference type="EMBL" id="KRN96344.1"/>
    </source>
</evidence>
<evidence type="ECO:0000313" key="9">
    <source>
        <dbReference type="Proteomes" id="UP000321429"/>
    </source>
</evidence>
<dbReference type="AlphaFoldDB" id="A0A0R2L3G6"/>
<evidence type="ECO:0000256" key="2">
    <source>
        <dbReference type="ARBA" id="ARBA00023125"/>
    </source>
</evidence>
<dbReference type="Pfam" id="PF00440">
    <property type="entry name" value="TetR_N"/>
    <property type="match status" value="1"/>
</dbReference>
<proteinExistence type="predicted"/>
<organism evidence="7 8">
    <name type="scientific">Furfurilactobacillus siliginis</name>
    <dbReference type="NCBI Taxonomy" id="348151"/>
    <lineage>
        <taxon>Bacteria</taxon>
        <taxon>Bacillati</taxon>
        <taxon>Bacillota</taxon>
        <taxon>Bacilli</taxon>
        <taxon>Lactobacillales</taxon>
        <taxon>Lactobacillaceae</taxon>
        <taxon>Furfurilactobacillus</taxon>
    </lineage>
</organism>
<evidence type="ECO:0000256" key="1">
    <source>
        <dbReference type="ARBA" id="ARBA00023015"/>
    </source>
</evidence>
<dbReference type="OrthoDB" id="9809994at2"/>
<reference evidence="7 8" key="1">
    <citation type="journal article" date="2015" name="Genome Announc.">
        <title>Expanding the biotechnology potential of lactobacilli through comparative genomics of 213 strains and associated genera.</title>
        <authorList>
            <person name="Sun Z."/>
            <person name="Harris H.M."/>
            <person name="McCann A."/>
            <person name="Guo C."/>
            <person name="Argimon S."/>
            <person name="Zhang W."/>
            <person name="Yang X."/>
            <person name="Jeffery I.B."/>
            <person name="Cooney J.C."/>
            <person name="Kagawa T.F."/>
            <person name="Liu W."/>
            <person name="Song Y."/>
            <person name="Salvetti E."/>
            <person name="Wrobel A."/>
            <person name="Rasinkangas P."/>
            <person name="Parkhill J."/>
            <person name="Rea M.C."/>
            <person name="O'Sullivan O."/>
            <person name="Ritari J."/>
            <person name="Douillard F.P."/>
            <person name="Paul Ross R."/>
            <person name="Yang R."/>
            <person name="Briner A.E."/>
            <person name="Felis G.E."/>
            <person name="de Vos W.M."/>
            <person name="Barrangou R."/>
            <person name="Klaenhammer T.R."/>
            <person name="Caufield P.W."/>
            <person name="Cui Y."/>
            <person name="Zhang H."/>
            <person name="O'Toole P.W."/>
        </authorList>
    </citation>
    <scope>NUCLEOTIDE SEQUENCE [LARGE SCALE GENOMIC DNA]</scope>
    <source>
        <strain evidence="7 8">DSM 22696</strain>
    </source>
</reference>
<comment type="caution">
    <text evidence="7">The sequence shown here is derived from an EMBL/GenBank/DDBJ whole genome shotgun (WGS) entry which is preliminary data.</text>
</comment>
<evidence type="ECO:0000313" key="8">
    <source>
        <dbReference type="Proteomes" id="UP000051139"/>
    </source>
</evidence>
<dbReference type="SUPFAM" id="SSF46689">
    <property type="entry name" value="Homeodomain-like"/>
    <property type="match status" value="1"/>
</dbReference>